<dbReference type="GO" id="GO:0005975">
    <property type="term" value="P:carbohydrate metabolic process"/>
    <property type="evidence" value="ECO:0007669"/>
    <property type="project" value="InterPro"/>
</dbReference>
<dbReference type="EMBL" id="BARS01053676">
    <property type="protein sequence ID" value="GAG52977.1"/>
    <property type="molecule type" value="Genomic_DNA"/>
</dbReference>
<sequence length="72" mass="7624">MPLVSSEEMLQAAMEGRFAVGAFNANNMEQAQGIVKAAMEERAPVILQASQGAIRYAGLTCVVAIVRALAEE</sequence>
<evidence type="ECO:0000313" key="1">
    <source>
        <dbReference type="EMBL" id="GAG52977.1"/>
    </source>
</evidence>
<dbReference type="SUPFAM" id="SSF51569">
    <property type="entry name" value="Aldolase"/>
    <property type="match status" value="1"/>
</dbReference>
<accession>X0Z3F2</accession>
<organism evidence="1">
    <name type="scientific">marine sediment metagenome</name>
    <dbReference type="NCBI Taxonomy" id="412755"/>
    <lineage>
        <taxon>unclassified sequences</taxon>
        <taxon>metagenomes</taxon>
        <taxon>ecological metagenomes</taxon>
    </lineage>
</organism>
<feature type="non-terminal residue" evidence="1">
    <location>
        <position position="72"/>
    </location>
</feature>
<dbReference type="GO" id="GO:0008270">
    <property type="term" value="F:zinc ion binding"/>
    <property type="evidence" value="ECO:0007669"/>
    <property type="project" value="InterPro"/>
</dbReference>
<dbReference type="AlphaFoldDB" id="X0Z3F2"/>
<dbReference type="GO" id="GO:0016832">
    <property type="term" value="F:aldehyde-lyase activity"/>
    <property type="evidence" value="ECO:0007669"/>
    <property type="project" value="InterPro"/>
</dbReference>
<name>X0Z3F2_9ZZZZ</name>
<reference evidence="1" key="1">
    <citation type="journal article" date="2014" name="Front. Microbiol.">
        <title>High frequency of phylogenetically diverse reductive dehalogenase-homologous genes in deep subseafloor sedimentary metagenomes.</title>
        <authorList>
            <person name="Kawai M."/>
            <person name="Futagami T."/>
            <person name="Toyoda A."/>
            <person name="Takaki Y."/>
            <person name="Nishi S."/>
            <person name="Hori S."/>
            <person name="Arai W."/>
            <person name="Tsubouchi T."/>
            <person name="Morono Y."/>
            <person name="Uchiyama I."/>
            <person name="Ito T."/>
            <person name="Fujiyama A."/>
            <person name="Inagaki F."/>
            <person name="Takami H."/>
        </authorList>
    </citation>
    <scope>NUCLEOTIDE SEQUENCE</scope>
    <source>
        <strain evidence="1">Expedition CK06-06</strain>
    </source>
</reference>
<evidence type="ECO:0008006" key="2">
    <source>
        <dbReference type="Google" id="ProtNLM"/>
    </source>
</evidence>
<dbReference type="InterPro" id="IPR013785">
    <property type="entry name" value="Aldolase_TIM"/>
</dbReference>
<protein>
    <recommendedName>
        <fullName evidence="2">Fructose-bisphosphate aldolase</fullName>
    </recommendedName>
</protein>
<dbReference type="Pfam" id="PF01116">
    <property type="entry name" value="F_bP_aldolase"/>
    <property type="match status" value="1"/>
</dbReference>
<proteinExistence type="predicted"/>
<dbReference type="Gene3D" id="3.20.20.70">
    <property type="entry name" value="Aldolase class I"/>
    <property type="match status" value="1"/>
</dbReference>
<dbReference type="InterPro" id="IPR000771">
    <property type="entry name" value="FBA_II"/>
</dbReference>
<comment type="caution">
    <text evidence="1">The sequence shown here is derived from an EMBL/GenBank/DDBJ whole genome shotgun (WGS) entry which is preliminary data.</text>
</comment>
<gene>
    <name evidence="1" type="ORF">S01H1_79600</name>
</gene>